<feature type="region of interest" description="Disordered" evidence="1">
    <location>
        <begin position="354"/>
        <end position="381"/>
    </location>
</feature>
<sequence length="805" mass="88898">MFTAAGGDLALARHRPGLLTLPLNIIAMVLANLDDVADLARLCRTCRVLNYMALPQLYKDLTLTSYDKIRYRDEYVEGCGSASPFSMALNAVVTRNVGGLVRSLTLRGEWRENELEEHARVGRVPDSSMMLNIVVRAAVDKMPGLESVSWELNTKMLETVYQGLAQLPKLKSLTIRFPSSRHPRPTATLPAMPHLCSLKVTDIDPLCYPDDISTLLHQSKKLRELRLHWSPRMREAQEASVHLSDYFRKCIAAKSPLKLRKIAFHNLYALHREEIMSGVDYSMLEEITVLTACTSGTDTRSFVEYSWPTPNFALNIKSMRLDRLDKRFCDYSSNLKALERLYLVNGIRSPGDYINNPRNSSQSSSILTPDSASVGRGRLGSANGGTPSSMAHIINFRPDSQQTASNFPPHLRDPFIQELTTGVGSSLRHLLLPSRWILTPQLIARLVRASPQLEQLALATEMSSMETLGLLLPFLRKLVALRLLIPTPYSASDSNGAVNANERQTPEINPHTIAEVVDMDDHIHNETMGVTLADMEVFGTLKIIGLGWKAWELGELYTIPASKATRAFHLIDENAIALKYHYAVDALSNNQQPGVKISPPEGVVRHQQASNIYAPAPSPLSPLGKRKRLSDSDDHSSHNNDNNPKHTLNPNININPNQNTLSSPSTPIISTSTITSNPPFPTTPSRTSSVSTMATTAATPPTDSHAQAQLQGYSSKPPPPPTVPANASLTQLPVPQPAPPSQSSHIYTFPGKDNAVSSIALGDVVNCINEGQVRVGDVLYRRRVKRVGWDVLKHWEIWGLDVQEI</sequence>
<comment type="caution">
    <text evidence="3">The sequence shown here is derived from an EMBL/GenBank/DDBJ whole genome shotgun (WGS) entry which is preliminary data.</text>
</comment>
<dbReference type="Gene3D" id="3.80.10.10">
    <property type="entry name" value="Ribonuclease Inhibitor"/>
    <property type="match status" value="1"/>
</dbReference>
<dbReference type="InterPro" id="IPR036047">
    <property type="entry name" value="F-box-like_dom_sf"/>
</dbReference>
<dbReference type="Pfam" id="PF12937">
    <property type="entry name" value="F-box-like"/>
    <property type="match status" value="1"/>
</dbReference>
<dbReference type="InterPro" id="IPR001810">
    <property type="entry name" value="F-box_dom"/>
</dbReference>
<dbReference type="EMBL" id="LDEV01002474">
    <property type="protein sequence ID" value="KLJ08978.1"/>
    <property type="molecule type" value="Genomic_DNA"/>
</dbReference>
<evidence type="ECO:0000313" key="4">
    <source>
        <dbReference type="Proteomes" id="UP000053573"/>
    </source>
</evidence>
<name>A0A0H1BCY6_9EURO</name>
<reference evidence="4" key="1">
    <citation type="journal article" date="2015" name="PLoS Genet.">
        <title>The dynamic genome and transcriptome of the human fungal pathogen Blastomyces and close relative Emmonsia.</title>
        <authorList>
            <person name="Munoz J.F."/>
            <person name="Gauthier G.M."/>
            <person name="Desjardins C.A."/>
            <person name="Gallo J.E."/>
            <person name="Holder J."/>
            <person name="Sullivan T.D."/>
            <person name="Marty A.J."/>
            <person name="Carmen J.C."/>
            <person name="Chen Z."/>
            <person name="Ding L."/>
            <person name="Gujja S."/>
            <person name="Magrini V."/>
            <person name="Misas E."/>
            <person name="Mitreva M."/>
            <person name="Priest M."/>
            <person name="Saif S."/>
            <person name="Whiston E.A."/>
            <person name="Young S."/>
            <person name="Zeng Q."/>
            <person name="Goldman W.E."/>
            <person name="Mardis E.R."/>
            <person name="Taylor J.W."/>
            <person name="McEwen J.G."/>
            <person name="Clay O.K."/>
            <person name="Klein B.S."/>
            <person name="Cuomo C.A."/>
        </authorList>
    </citation>
    <scope>NUCLEOTIDE SEQUENCE [LARGE SCALE GENOMIC DNA]</scope>
    <source>
        <strain evidence="4">UAMH 139</strain>
    </source>
</reference>
<dbReference type="AlphaFoldDB" id="A0A0H1BCY6"/>
<dbReference type="STRING" id="2060906.A0A0H1BCY6"/>
<evidence type="ECO:0000259" key="2">
    <source>
        <dbReference type="Pfam" id="PF12937"/>
    </source>
</evidence>
<dbReference type="Proteomes" id="UP000053573">
    <property type="component" value="Unassembled WGS sequence"/>
</dbReference>
<feature type="region of interest" description="Disordered" evidence="1">
    <location>
        <begin position="612"/>
        <end position="745"/>
    </location>
</feature>
<protein>
    <recommendedName>
        <fullName evidence="2">F-box domain-containing protein</fullName>
    </recommendedName>
</protein>
<feature type="compositionally biased region" description="Low complexity" evidence="1">
    <location>
        <begin position="649"/>
        <end position="706"/>
    </location>
</feature>
<feature type="domain" description="F-box" evidence="2">
    <location>
        <begin position="19"/>
        <end position="63"/>
    </location>
</feature>
<feature type="compositionally biased region" description="Polar residues" evidence="1">
    <location>
        <begin position="356"/>
        <end position="371"/>
    </location>
</feature>
<accession>A0A0H1BCY6</accession>
<gene>
    <name evidence="3" type="ORF">EMPG_15586</name>
</gene>
<evidence type="ECO:0000256" key="1">
    <source>
        <dbReference type="SAM" id="MobiDB-lite"/>
    </source>
</evidence>
<evidence type="ECO:0000313" key="3">
    <source>
        <dbReference type="EMBL" id="KLJ08978.1"/>
    </source>
</evidence>
<proteinExistence type="predicted"/>
<keyword evidence="4" id="KW-1185">Reference proteome</keyword>
<organism evidence="3 4">
    <name type="scientific">Blastomyces silverae</name>
    <dbReference type="NCBI Taxonomy" id="2060906"/>
    <lineage>
        <taxon>Eukaryota</taxon>
        <taxon>Fungi</taxon>
        <taxon>Dikarya</taxon>
        <taxon>Ascomycota</taxon>
        <taxon>Pezizomycotina</taxon>
        <taxon>Eurotiomycetes</taxon>
        <taxon>Eurotiomycetidae</taxon>
        <taxon>Onygenales</taxon>
        <taxon>Ajellomycetaceae</taxon>
        <taxon>Blastomyces</taxon>
    </lineage>
</organism>
<dbReference type="SUPFAM" id="SSF81383">
    <property type="entry name" value="F-box domain"/>
    <property type="match status" value="1"/>
</dbReference>
<dbReference type="CDD" id="cd09917">
    <property type="entry name" value="F-box_SF"/>
    <property type="match status" value="1"/>
</dbReference>
<feature type="compositionally biased region" description="Basic and acidic residues" evidence="1">
    <location>
        <begin position="629"/>
        <end position="638"/>
    </location>
</feature>
<dbReference type="SUPFAM" id="SSF52047">
    <property type="entry name" value="RNI-like"/>
    <property type="match status" value="1"/>
</dbReference>
<dbReference type="OrthoDB" id="5311681at2759"/>
<dbReference type="InterPro" id="IPR032675">
    <property type="entry name" value="LRR_dom_sf"/>
</dbReference>